<dbReference type="SMART" id="SM00650">
    <property type="entry name" value="rADc"/>
    <property type="match status" value="1"/>
</dbReference>
<protein>
    <recommendedName>
        <fullName evidence="7">rRNA adenine N(6)-methyltransferase</fullName>
        <ecNumber evidence="7">2.1.1.-</ecNumber>
    </recommendedName>
</protein>
<organism evidence="10 11">
    <name type="scientific">Spirodela intermedia</name>
    <name type="common">Intermediate duckweed</name>
    <dbReference type="NCBI Taxonomy" id="51605"/>
    <lineage>
        <taxon>Eukaryota</taxon>
        <taxon>Viridiplantae</taxon>
        <taxon>Streptophyta</taxon>
        <taxon>Embryophyta</taxon>
        <taxon>Tracheophyta</taxon>
        <taxon>Spermatophyta</taxon>
        <taxon>Magnoliopsida</taxon>
        <taxon>Liliopsida</taxon>
        <taxon>Araceae</taxon>
        <taxon>Lemnoideae</taxon>
        <taxon>Spirodela</taxon>
    </lineage>
</organism>
<feature type="binding site" evidence="6">
    <location>
        <position position="75"/>
    </location>
    <ligand>
        <name>S-adenosyl-L-methionine</name>
        <dbReference type="ChEBI" id="CHEBI:59789"/>
    </ligand>
</feature>
<feature type="compositionally biased region" description="Polar residues" evidence="8">
    <location>
        <begin position="9"/>
        <end position="29"/>
    </location>
</feature>
<feature type="binding site" evidence="6">
    <location>
        <position position="180"/>
    </location>
    <ligand>
        <name>S-adenosyl-L-methionine</name>
        <dbReference type="ChEBI" id="CHEBI:59789"/>
    </ligand>
</feature>
<feature type="binding site" evidence="6">
    <location>
        <position position="102"/>
    </location>
    <ligand>
        <name>S-adenosyl-L-methionine</name>
        <dbReference type="ChEBI" id="CHEBI:59789"/>
    </ligand>
</feature>
<dbReference type="PANTHER" id="PTHR11727:SF27">
    <property type="entry name" value="RIBOSOMAL RNA SMALL SUBUNIT METHYLTRANSFERASE, CHLOROPLASTIC"/>
    <property type="match status" value="1"/>
</dbReference>
<evidence type="ECO:0000313" key="10">
    <source>
        <dbReference type="EMBL" id="CAA7391853.1"/>
    </source>
</evidence>
<name>A0A7I8K403_SPIIN</name>
<accession>A0A7I8K403</accession>
<dbReference type="GO" id="GO:0000179">
    <property type="term" value="F:rRNA (adenine-N6,N6-)-dimethyltransferase activity"/>
    <property type="evidence" value="ECO:0007669"/>
    <property type="project" value="UniProtKB-UniRule"/>
</dbReference>
<dbReference type="Pfam" id="PF00398">
    <property type="entry name" value="RrnaAD"/>
    <property type="match status" value="1"/>
</dbReference>
<feature type="binding site" evidence="6">
    <location>
        <position position="77"/>
    </location>
    <ligand>
        <name>S-adenosyl-L-methionine</name>
        <dbReference type="ChEBI" id="CHEBI:59789"/>
    </ligand>
</feature>
<evidence type="ECO:0000259" key="9">
    <source>
        <dbReference type="SMART" id="SM00650"/>
    </source>
</evidence>
<keyword evidence="5 6" id="KW-0694">RNA-binding</keyword>
<evidence type="ECO:0000256" key="8">
    <source>
        <dbReference type="SAM" id="MobiDB-lite"/>
    </source>
</evidence>
<keyword evidence="4 6" id="KW-0949">S-adenosyl-L-methionine</keyword>
<feature type="binding site" evidence="6">
    <location>
        <position position="123"/>
    </location>
    <ligand>
        <name>S-adenosyl-L-methionine</name>
        <dbReference type="ChEBI" id="CHEBI:59789"/>
    </ligand>
</feature>
<feature type="domain" description="Ribosomal RNA adenine methylase transferase N-terminal" evidence="9">
    <location>
        <begin position="82"/>
        <end position="266"/>
    </location>
</feature>
<dbReference type="InterPro" id="IPR023165">
    <property type="entry name" value="rRNA_Ade_diMease-like_C"/>
</dbReference>
<evidence type="ECO:0000256" key="6">
    <source>
        <dbReference type="PROSITE-ProRule" id="PRU01026"/>
    </source>
</evidence>
<keyword evidence="1 7" id="KW-0698">rRNA processing</keyword>
<evidence type="ECO:0000256" key="5">
    <source>
        <dbReference type="ARBA" id="ARBA00022884"/>
    </source>
</evidence>
<dbReference type="InterPro" id="IPR001737">
    <property type="entry name" value="KsgA/Erm"/>
</dbReference>
<dbReference type="InterPro" id="IPR029063">
    <property type="entry name" value="SAM-dependent_MTases_sf"/>
</dbReference>
<dbReference type="GO" id="GO:0003723">
    <property type="term" value="F:RNA binding"/>
    <property type="evidence" value="ECO:0007669"/>
    <property type="project" value="UniProtKB-UniRule"/>
</dbReference>
<dbReference type="InterPro" id="IPR020598">
    <property type="entry name" value="rRNA_Ade_methylase_Trfase_N"/>
</dbReference>
<evidence type="ECO:0000256" key="4">
    <source>
        <dbReference type="ARBA" id="ARBA00022691"/>
    </source>
</evidence>
<dbReference type="NCBIfam" id="TIGR00755">
    <property type="entry name" value="ksgA"/>
    <property type="match status" value="1"/>
</dbReference>
<dbReference type="Gene3D" id="1.10.8.100">
    <property type="entry name" value="Ribosomal RNA adenine dimethylase-like, domain 2"/>
    <property type="match status" value="1"/>
</dbReference>
<keyword evidence="2 6" id="KW-0489">Methyltransferase</keyword>
<dbReference type="PANTHER" id="PTHR11727">
    <property type="entry name" value="DIMETHYLADENOSINE TRANSFERASE"/>
    <property type="match status" value="1"/>
</dbReference>
<gene>
    <name evidence="10" type="ORF">SI8410_02003067</name>
</gene>
<evidence type="ECO:0000256" key="1">
    <source>
        <dbReference type="ARBA" id="ARBA00022552"/>
    </source>
</evidence>
<reference evidence="10" key="1">
    <citation type="submission" date="2020-02" db="EMBL/GenBank/DDBJ databases">
        <authorList>
            <person name="Scholz U."/>
            <person name="Mascher M."/>
            <person name="Fiebig A."/>
        </authorList>
    </citation>
    <scope>NUCLEOTIDE SEQUENCE</scope>
</reference>
<dbReference type="PROSITE" id="PS51689">
    <property type="entry name" value="SAM_RNA_A_N6_MT"/>
    <property type="match status" value="1"/>
</dbReference>
<dbReference type="Proteomes" id="UP000663760">
    <property type="component" value="Chromosome 2"/>
</dbReference>
<keyword evidence="11" id="KW-1185">Reference proteome</keyword>
<dbReference type="EMBL" id="LR746265">
    <property type="protein sequence ID" value="CAA7391853.1"/>
    <property type="molecule type" value="Genomic_DNA"/>
</dbReference>
<keyword evidence="3 6" id="KW-0808">Transferase</keyword>
<dbReference type="OrthoDB" id="74991at2759"/>
<dbReference type="PROSITE" id="PS01131">
    <property type="entry name" value="RRNA_A_DIMETH"/>
    <property type="match status" value="1"/>
</dbReference>
<dbReference type="InterPro" id="IPR011530">
    <property type="entry name" value="rRNA_adenine_dimethylase"/>
</dbReference>
<evidence type="ECO:0000256" key="3">
    <source>
        <dbReference type="ARBA" id="ARBA00022679"/>
    </source>
</evidence>
<comment type="similarity">
    <text evidence="6 7">Belongs to the class I-like SAM-binding methyltransferase superfamily. rRNA adenine N(6)-methyltransferase family.</text>
</comment>
<evidence type="ECO:0000256" key="2">
    <source>
        <dbReference type="ARBA" id="ARBA00022603"/>
    </source>
</evidence>
<dbReference type="FunFam" id="1.10.8.100:FF:000001">
    <property type="entry name" value="Ribosomal RNA small subunit methyltransferase A"/>
    <property type="match status" value="1"/>
</dbReference>
<feature type="region of interest" description="Disordered" evidence="8">
    <location>
        <begin position="1"/>
        <end position="29"/>
    </location>
</feature>
<dbReference type="EC" id="2.1.1.-" evidence="7"/>
<proteinExistence type="inferred from homology"/>
<evidence type="ECO:0000313" key="11">
    <source>
        <dbReference type="Proteomes" id="UP000663760"/>
    </source>
</evidence>
<dbReference type="Gene3D" id="3.40.50.150">
    <property type="entry name" value="Vaccinia Virus protein VP39"/>
    <property type="match status" value="1"/>
</dbReference>
<dbReference type="InterPro" id="IPR020596">
    <property type="entry name" value="rRNA_Ade_Mease_Trfase_CS"/>
</dbReference>
<dbReference type="AlphaFoldDB" id="A0A7I8K403"/>
<dbReference type="SUPFAM" id="SSF53335">
    <property type="entry name" value="S-adenosyl-L-methionine-dependent methyltransferases"/>
    <property type="match status" value="1"/>
</dbReference>
<evidence type="ECO:0000256" key="7">
    <source>
        <dbReference type="RuleBase" id="RU362106"/>
    </source>
</evidence>
<sequence>MACLLRSPPSVSAATSLSTREPSGTASRVSTVLRCSRRVVADDGREGATDDFHSTLRALNSTGSRRSPRKSLGQHYMVNSSINEQLSSIAEVKDGDVVLEIGPGTGSLTNVLINSGATVIAIEKDPRMATLVRDRFEGVDSLMILQEDFTKCHVSSHVSQLLESKKSTGGGVKHAKVVANVPFNISTEIIKRLLPLGDIFSDVVLLLQDETAFRLVDSQLRTSEYRAINIFVNFFSDAEYRFKVDRTNFFPRPNVDGAVVMFKLKRPTDYPEVASVKDFFSMVNSAFNGKRKMLRKSLQHLRTPSEIEEALSDAGLPVTARPEELSLEDFVRLHNSLARAHD</sequence>
<feature type="binding site" evidence="6">
    <location>
        <position position="148"/>
    </location>
    <ligand>
        <name>S-adenosyl-L-methionine</name>
        <dbReference type="ChEBI" id="CHEBI:59789"/>
    </ligand>
</feature>